<keyword evidence="3" id="KW-0808">Transferase</keyword>
<proteinExistence type="inferred from homology"/>
<dbReference type="EMBL" id="QKZK01000028">
    <property type="protein sequence ID" value="PZX12937.1"/>
    <property type="molecule type" value="Genomic_DNA"/>
</dbReference>
<keyword evidence="8" id="KW-1133">Transmembrane helix</keyword>
<keyword evidence="4 7" id="KW-0133">Cell shape</keyword>
<feature type="active site" description="Proton donor/acceptor" evidence="7">
    <location>
        <position position="317"/>
    </location>
</feature>
<sequence length="366" mass="41470">MRKRLFFIILPIITITIVTIWIYNLPQPPAAQVNQARNAIAEADKSLSGKYSASLYKEAVTLYDSAMHYWKIENEKIFFNRKYSHIESLALRSEKKAILAKERSINNVASFQNRLGKTIKETDSLLKQYDQNFNKVPWPTALKKKEVRARLLFSEGKLAFDKKDYLKSAKCIDKATEQIHEVFIVAKNEMKNYFDNHPEWQQQVDNAIARSRKQNAPAIVVDKFAGKCYLYHSGKLISTWDAELGKNWIGDKKMKGDKATPEGNYYVTAKKSGRNTTYYKALLINYPNEEDKASFAAAKKKGQIPSSAGIGNNIEIHGGGGKGVHWTDGCVALSNPDMDKIYHQVTVGTPVTIVGSLRPFEEVFNF</sequence>
<dbReference type="InterPro" id="IPR038063">
    <property type="entry name" value="Transpep_catalytic_dom"/>
</dbReference>
<name>A0A2W7N3K9_9BACT</name>
<evidence type="ECO:0000256" key="6">
    <source>
        <dbReference type="ARBA" id="ARBA00023316"/>
    </source>
</evidence>
<dbReference type="GO" id="GO:0016740">
    <property type="term" value="F:transferase activity"/>
    <property type="evidence" value="ECO:0007669"/>
    <property type="project" value="UniProtKB-KW"/>
</dbReference>
<accession>A0A2W7N3K9</accession>
<dbReference type="Proteomes" id="UP000249239">
    <property type="component" value="Unassembled WGS sequence"/>
</dbReference>
<gene>
    <name evidence="10" type="ORF">LX69_02741</name>
</gene>
<keyword evidence="5 7" id="KW-0573">Peptidoglycan synthesis</keyword>
<evidence type="ECO:0000313" key="10">
    <source>
        <dbReference type="EMBL" id="PZX12937.1"/>
    </source>
</evidence>
<keyword evidence="11" id="KW-1185">Reference proteome</keyword>
<dbReference type="Pfam" id="PF03734">
    <property type="entry name" value="YkuD"/>
    <property type="match status" value="1"/>
</dbReference>
<protein>
    <submittedName>
        <fullName evidence="10">L,D-transpeptidase-like protein</fullName>
    </submittedName>
</protein>
<dbReference type="CDD" id="cd16913">
    <property type="entry name" value="YkuD_like"/>
    <property type="match status" value="1"/>
</dbReference>
<dbReference type="GO" id="GO:0009252">
    <property type="term" value="P:peptidoglycan biosynthetic process"/>
    <property type="evidence" value="ECO:0007669"/>
    <property type="project" value="UniProtKB-UniPathway"/>
</dbReference>
<dbReference type="GO" id="GO:0071555">
    <property type="term" value="P:cell wall organization"/>
    <property type="evidence" value="ECO:0007669"/>
    <property type="project" value="UniProtKB-UniRule"/>
</dbReference>
<evidence type="ECO:0000256" key="2">
    <source>
        <dbReference type="ARBA" id="ARBA00005992"/>
    </source>
</evidence>
<reference evidence="10 11" key="1">
    <citation type="submission" date="2018-06" db="EMBL/GenBank/DDBJ databases">
        <title>Genomic Encyclopedia of Archaeal and Bacterial Type Strains, Phase II (KMG-II): from individual species to whole genera.</title>
        <authorList>
            <person name="Goeker M."/>
        </authorList>
    </citation>
    <scope>NUCLEOTIDE SEQUENCE [LARGE SCALE GENOMIC DNA]</scope>
    <source>
        <strain evidence="10 11">DSM 6779</strain>
    </source>
</reference>
<dbReference type="InterPro" id="IPR005490">
    <property type="entry name" value="LD_TPept_cat_dom"/>
</dbReference>
<dbReference type="UniPathway" id="UPA00219"/>
<dbReference type="Gene3D" id="2.40.440.10">
    <property type="entry name" value="L,D-transpeptidase catalytic domain-like"/>
    <property type="match status" value="1"/>
</dbReference>
<dbReference type="SUPFAM" id="SSF141523">
    <property type="entry name" value="L,D-transpeptidase catalytic domain-like"/>
    <property type="match status" value="1"/>
</dbReference>
<comment type="pathway">
    <text evidence="1 7">Cell wall biogenesis; peptidoglycan biosynthesis.</text>
</comment>
<dbReference type="OrthoDB" id="9809748at2"/>
<dbReference type="GO" id="GO:0004180">
    <property type="term" value="F:carboxypeptidase activity"/>
    <property type="evidence" value="ECO:0007669"/>
    <property type="project" value="UniProtKB-ARBA"/>
</dbReference>
<dbReference type="GO" id="GO:0008360">
    <property type="term" value="P:regulation of cell shape"/>
    <property type="evidence" value="ECO:0007669"/>
    <property type="project" value="UniProtKB-UniRule"/>
</dbReference>
<dbReference type="AlphaFoldDB" id="A0A2W7N3K9"/>
<organism evidence="10 11">
    <name type="scientific">Breznakibacter xylanolyticus</name>
    <dbReference type="NCBI Taxonomy" id="990"/>
    <lineage>
        <taxon>Bacteria</taxon>
        <taxon>Pseudomonadati</taxon>
        <taxon>Bacteroidota</taxon>
        <taxon>Bacteroidia</taxon>
        <taxon>Marinilabiliales</taxon>
        <taxon>Marinilabiliaceae</taxon>
        <taxon>Breznakibacter</taxon>
    </lineage>
</organism>
<keyword evidence="8" id="KW-0472">Membrane</keyword>
<evidence type="ECO:0000256" key="3">
    <source>
        <dbReference type="ARBA" id="ARBA00022679"/>
    </source>
</evidence>
<dbReference type="PANTHER" id="PTHR36699:SF1">
    <property type="entry name" value="L,D-TRANSPEPTIDASE YAFK-RELATED"/>
    <property type="match status" value="1"/>
</dbReference>
<keyword evidence="8" id="KW-0812">Transmembrane</keyword>
<dbReference type="RefSeq" id="WP_111446571.1">
    <property type="nucleotide sequence ID" value="NZ_QKZK01000028.1"/>
</dbReference>
<keyword evidence="6 7" id="KW-0961">Cell wall biogenesis/degradation</keyword>
<evidence type="ECO:0000256" key="8">
    <source>
        <dbReference type="SAM" id="Phobius"/>
    </source>
</evidence>
<feature type="domain" description="L,D-TPase catalytic" evidence="9">
    <location>
        <begin position="217"/>
        <end position="354"/>
    </location>
</feature>
<evidence type="ECO:0000256" key="4">
    <source>
        <dbReference type="ARBA" id="ARBA00022960"/>
    </source>
</evidence>
<comment type="similarity">
    <text evidence="2">Belongs to the YkuD family.</text>
</comment>
<feature type="transmembrane region" description="Helical" evidence="8">
    <location>
        <begin position="5"/>
        <end position="23"/>
    </location>
</feature>
<dbReference type="PROSITE" id="PS52029">
    <property type="entry name" value="LD_TPASE"/>
    <property type="match status" value="1"/>
</dbReference>
<evidence type="ECO:0000256" key="5">
    <source>
        <dbReference type="ARBA" id="ARBA00022984"/>
    </source>
</evidence>
<dbReference type="PANTHER" id="PTHR36699">
    <property type="entry name" value="LD-TRANSPEPTIDASE"/>
    <property type="match status" value="1"/>
</dbReference>
<evidence type="ECO:0000259" key="9">
    <source>
        <dbReference type="PROSITE" id="PS52029"/>
    </source>
</evidence>
<feature type="active site" description="Nucleophile" evidence="7">
    <location>
        <position position="330"/>
    </location>
</feature>
<comment type="caution">
    <text evidence="10">The sequence shown here is derived from an EMBL/GenBank/DDBJ whole genome shotgun (WGS) entry which is preliminary data.</text>
</comment>
<evidence type="ECO:0000256" key="7">
    <source>
        <dbReference type="PROSITE-ProRule" id="PRU01373"/>
    </source>
</evidence>
<evidence type="ECO:0000256" key="1">
    <source>
        <dbReference type="ARBA" id="ARBA00004752"/>
    </source>
</evidence>
<evidence type="ECO:0000313" key="11">
    <source>
        <dbReference type="Proteomes" id="UP000249239"/>
    </source>
</evidence>